<proteinExistence type="predicted"/>
<evidence type="ECO:0000313" key="2">
    <source>
        <dbReference type="Proteomes" id="UP001189429"/>
    </source>
</evidence>
<evidence type="ECO:0000313" key="1">
    <source>
        <dbReference type="EMBL" id="CAK0809746.1"/>
    </source>
</evidence>
<dbReference type="Proteomes" id="UP001189429">
    <property type="component" value="Unassembled WGS sequence"/>
</dbReference>
<accession>A0ABN9QWR4</accession>
<gene>
    <name evidence="1" type="ORF">PCOR1329_LOCUS14913</name>
</gene>
<reference evidence="1" key="1">
    <citation type="submission" date="2023-10" db="EMBL/GenBank/DDBJ databases">
        <authorList>
            <person name="Chen Y."/>
            <person name="Shah S."/>
            <person name="Dougan E. K."/>
            <person name="Thang M."/>
            <person name="Chan C."/>
        </authorList>
    </citation>
    <scope>NUCLEOTIDE SEQUENCE [LARGE SCALE GENOMIC DNA]</scope>
</reference>
<organism evidence="1 2">
    <name type="scientific">Prorocentrum cordatum</name>
    <dbReference type="NCBI Taxonomy" id="2364126"/>
    <lineage>
        <taxon>Eukaryota</taxon>
        <taxon>Sar</taxon>
        <taxon>Alveolata</taxon>
        <taxon>Dinophyceae</taxon>
        <taxon>Prorocentrales</taxon>
        <taxon>Prorocentraceae</taxon>
        <taxon>Prorocentrum</taxon>
    </lineage>
</organism>
<name>A0ABN9QWR4_9DINO</name>
<keyword evidence="2" id="KW-1185">Reference proteome</keyword>
<dbReference type="EMBL" id="CAUYUJ010004472">
    <property type="protein sequence ID" value="CAK0809746.1"/>
    <property type="molecule type" value="Genomic_DNA"/>
</dbReference>
<sequence length="129" mass="14241">MVLHHLPHARIWSMEDIPAGSGSAGDPMFSDIIKEKMDWCSTVLGVCDCTCETSHKKWGSPVEWKMGLDMGKKVLVLFLDGHMDAAKRNPVVEDVAKQVQFFPIPACEDASNMKIMQGVISSAIIPNVR</sequence>
<comment type="caution">
    <text evidence="1">The sequence shown here is derived from an EMBL/GenBank/DDBJ whole genome shotgun (WGS) entry which is preliminary data.</text>
</comment>
<protein>
    <submittedName>
        <fullName evidence="1">Uncharacterized protein</fullName>
    </submittedName>
</protein>